<dbReference type="GO" id="GO:1902201">
    <property type="term" value="P:negative regulation of bacterial-type flagellum-dependent cell motility"/>
    <property type="evidence" value="ECO:0007669"/>
    <property type="project" value="TreeGrafter"/>
</dbReference>
<reference evidence="5" key="1">
    <citation type="submission" date="2009-01" db="EMBL/GenBank/DDBJ databases">
        <title>Complete sequence of Anaeromyxobacter dehalogenans 2CP-1.</title>
        <authorList>
            <consortium name="US DOE Joint Genome Institute"/>
            <person name="Lucas S."/>
            <person name="Copeland A."/>
            <person name="Lapidus A."/>
            <person name="Glavina del Rio T."/>
            <person name="Dalin E."/>
            <person name="Tice H."/>
            <person name="Bruce D."/>
            <person name="Goodwin L."/>
            <person name="Pitluck S."/>
            <person name="Saunders E."/>
            <person name="Brettin T."/>
            <person name="Detter J.C."/>
            <person name="Han C."/>
            <person name="Larimer F."/>
            <person name="Land M."/>
            <person name="Hauser L."/>
            <person name="Kyrpides N."/>
            <person name="Ovchinnikova G."/>
            <person name="Beliaev A.S."/>
            <person name="Richardson P."/>
        </authorList>
    </citation>
    <scope>NUCLEOTIDE SEQUENCE</scope>
    <source>
        <strain evidence="5">2CP-1</strain>
    </source>
</reference>
<dbReference type="SUPFAM" id="SSF52172">
    <property type="entry name" value="CheY-like"/>
    <property type="match status" value="1"/>
</dbReference>
<dbReference type="PROSITE" id="PS50887">
    <property type="entry name" value="GGDEF"/>
    <property type="match status" value="1"/>
</dbReference>
<dbReference type="PANTHER" id="PTHR45138:SF9">
    <property type="entry name" value="DIGUANYLATE CYCLASE DGCM-RELATED"/>
    <property type="match status" value="1"/>
</dbReference>
<dbReference type="CDD" id="cd01949">
    <property type="entry name" value="GGDEF"/>
    <property type="match status" value="1"/>
</dbReference>
<evidence type="ECO:0000256" key="2">
    <source>
        <dbReference type="ARBA" id="ARBA00034247"/>
    </source>
</evidence>
<dbReference type="SUPFAM" id="SSF55073">
    <property type="entry name" value="Nucleotide cyclase"/>
    <property type="match status" value="1"/>
</dbReference>
<dbReference type="GO" id="GO:0043709">
    <property type="term" value="P:cell adhesion involved in single-species biofilm formation"/>
    <property type="evidence" value="ECO:0007669"/>
    <property type="project" value="TreeGrafter"/>
</dbReference>
<sequence length="301" mass="30802">MPRRILVAEASAPLLAPLRRPLRAAGVELDAISPAAASGRLGPASHVAAIVPGGAGGAEAVRAVRAADPLLPVIALFADEAEAAAAAQGEALGADGALVAPVGPAAVVGACRLAERLRAATARAVEADARRLAAEAPRHAADLEFLKRLLPLEVKRSRRYGYPVSVALVAVDRFAEVAGRLGPHGRAALMAEVLGLLAASVRDIDLAAPFTGERFVVLMPHTRAEGALQVARRLCARIRERGAGEGITVSAGVAGHDGDGTVSFGGLVKRAAEALTRARAAGGDRAEPAEPPRRRDRIVLG</sequence>
<accession>B8J9W4</accession>
<dbReference type="InterPro" id="IPR029787">
    <property type="entry name" value="Nucleotide_cyclase"/>
</dbReference>
<dbReference type="EMBL" id="CP001359">
    <property type="protein sequence ID" value="ACL63667.1"/>
    <property type="molecule type" value="Genomic_DNA"/>
</dbReference>
<dbReference type="NCBIfam" id="TIGR00254">
    <property type="entry name" value="GGDEF"/>
    <property type="match status" value="1"/>
</dbReference>
<evidence type="ECO:0000256" key="3">
    <source>
        <dbReference type="SAM" id="MobiDB-lite"/>
    </source>
</evidence>
<proteinExistence type="predicted"/>
<gene>
    <name evidence="5" type="ordered locus">A2cp1_0308</name>
</gene>
<dbReference type="Gene3D" id="3.40.50.2300">
    <property type="match status" value="1"/>
</dbReference>
<dbReference type="RefSeq" id="WP_012631723.1">
    <property type="nucleotide sequence ID" value="NC_011891.1"/>
</dbReference>
<protein>
    <recommendedName>
        <fullName evidence="1">diguanylate cyclase</fullName>
        <ecNumber evidence="1">2.7.7.65</ecNumber>
    </recommendedName>
</protein>
<dbReference type="KEGG" id="acp:A2cp1_0308"/>
<dbReference type="InterPro" id="IPR050469">
    <property type="entry name" value="Diguanylate_Cyclase"/>
</dbReference>
<dbReference type="Gene3D" id="3.30.70.270">
    <property type="match status" value="1"/>
</dbReference>
<evidence type="ECO:0000313" key="5">
    <source>
        <dbReference type="EMBL" id="ACL63667.1"/>
    </source>
</evidence>
<dbReference type="InterPro" id="IPR043128">
    <property type="entry name" value="Rev_trsase/Diguanyl_cyclase"/>
</dbReference>
<dbReference type="InterPro" id="IPR000160">
    <property type="entry name" value="GGDEF_dom"/>
</dbReference>
<feature type="region of interest" description="Disordered" evidence="3">
    <location>
        <begin position="278"/>
        <end position="301"/>
    </location>
</feature>
<organism evidence="5 6">
    <name type="scientific">Anaeromyxobacter dehalogenans (strain ATCC BAA-258 / DSM 21875 / 2CP-1)</name>
    <dbReference type="NCBI Taxonomy" id="455488"/>
    <lineage>
        <taxon>Bacteria</taxon>
        <taxon>Pseudomonadati</taxon>
        <taxon>Myxococcota</taxon>
        <taxon>Myxococcia</taxon>
        <taxon>Myxococcales</taxon>
        <taxon>Cystobacterineae</taxon>
        <taxon>Anaeromyxobacteraceae</taxon>
        <taxon>Anaeromyxobacter</taxon>
    </lineage>
</organism>
<dbReference type="SMART" id="SM00267">
    <property type="entry name" value="GGDEF"/>
    <property type="match status" value="1"/>
</dbReference>
<evidence type="ECO:0000313" key="6">
    <source>
        <dbReference type="Proteomes" id="UP000007089"/>
    </source>
</evidence>
<evidence type="ECO:0000259" key="4">
    <source>
        <dbReference type="PROSITE" id="PS50887"/>
    </source>
</evidence>
<evidence type="ECO:0000256" key="1">
    <source>
        <dbReference type="ARBA" id="ARBA00012528"/>
    </source>
</evidence>
<dbReference type="HOGENOM" id="CLU_862842_0_0_7"/>
<dbReference type="Pfam" id="PF00990">
    <property type="entry name" value="GGDEF"/>
    <property type="match status" value="1"/>
</dbReference>
<dbReference type="AlphaFoldDB" id="B8J9W4"/>
<dbReference type="Proteomes" id="UP000007089">
    <property type="component" value="Chromosome"/>
</dbReference>
<dbReference type="PANTHER" id="PTHR45138">
    <property type="entry name" value="REGULATORY COMPONENTS OF SENSORY TRANSDUCTION SYSTEM"/>
    <property type="match status" value="1"/>
</dbReference>
<dbReference type="EC" id="2.7.7.65" evidence="1"/>
<dbReference type="GO" id="GO:0005886">
    <property type="term" value="C:plasma membrane"/>
    <property type="evidence" value="ECO:0007669"/>
    <property type="project" value="TreeGrafter"/>
</dbReference>
<keyword evidence="6" id="KW-1185">Reference proteome</keyword>
<name>B8J9W4_ANAD2</name>
<feature type="compositionally biased region" description="Basic and acidic residues" evidence="3">
    <location>
        <begin position="282"/>
        <end position="293"/>
    </location>
</feature>
<feature type="domain" description="GGDEF" evidence="4">
    <location>
        <begin position="162"/>
        <end position="291"/>
    </location>
</feature>
<dbReference type="InterPro" id="IPR011006">
    <property type="entry name" value="CheY-like_superfamily"/>
</dbReference>
<comment type="catalytic activity">
    <reaction evidence="2">
        <text>2 GTP = 3',3'-c-di-GMP + 2 diphosphate</text>
        <dbReference type="Rhea" id="RHEA:24898"/>
        <dbReference type="ChEBI" id="CHEBI:33019"/>
        <dbReference type="ChEBI" id="CHEBI:37565"/>
        <dbReference type="ChEBI" id="CHEBI:58805"/>
        <dbReference type="EC" id="2.7.7.65"/>
    </reaction>
</comment>
<dbReference type="GO" id="GO:0052621">
    <property type="term" value="F:diguanylate cyclase activity"/>
    <property type="evidence" value="ECO:0007669"/>
    <property type="project" value="UniProtKB-EC"/>
</dbReference>